<name>A0ABU0HV56_9HYPH</name>
<dbReference type="PANTHER" id="PTHR43179:SF7">
    <property type="entry name" value="RHAMNOSYLTRANSFERASE WBBL"/>
    <property type="match status" value="1"/>
</dbReference>
<evidence type="ECO:0000313" key="1">
    <source>
        <dbReference type="EMBL" id="MDQ0446211.1"/>
    </source>
</evidence>
<dbReference type="Gene3D" id="3.90.550.10">
    <property type="entry name" value="Spore Coat Polysaccharide Biosynthesis Protein SpsA, Chain A"/>
    <property type="match status" value="1"/>
</dbReference>
<organism evidence="1 2">
    <name type="scientific">Methylobacterium aerolatum</name>
    <dbReference type="NCBI Taxonomy" id="418708"/>
    <lineage>
        <taxon>Bacteria</taxon>
        <taxon>Pseudomonadati</taxon>
        <taxon>Pseudomonadota</taxon>
        <taxon>Alphaproteobacteria</taxon>
        <taxon>Hyphomicrobiales</taxon>
        <taxon>Methylobacteriaceae</taxon>
        <taxon>Methylobacterium</taxon>
    </lineage>
</organism>
<accession>A0ABU0HV56</accession>
<comment type="caution">
    <text evidence="1">The sequence shown here is derived from an EMBL/GenBank/DDBJ whole genome shotgun (WGS) entry which is preliminary data.</text>
</comment>
<dbReference type="Proteomes" id="UP001231124">
    <property type="component" value="Unassembled WGS sequence"/>
</dbReference>
<keyword evidence="2" id="KW-1185">Reference proteome</keyword>
<reference evidence="1 2" key="1">
    <citation type="submission" date="2023-07" db="EMBL/GenBank/DDBJ databases">
        <title>Genomic Encyclopedia of Type Strains, Phase IV (KMG-IV): sequencing the most valuable type-strain genomes for metagenomic binning, comparative biology and taxonomic classification.</title>
        <authorList>
            <person name="Goeker M."/>
        </authorList>
    </citation>
    <scope>NUCLEOTIDE SEQUENCE [LARGE SCALE GENOMIC DNA]</scope>
    <source>
        <strain evidence="1 2">DSM 19013</strain>
    </source>
</reference>
<protein>
    <submittedName>
        <fullName evidence="1">GT2 family glycosyltransferase</fullName>
    </submittedName>
</protein>
<dbReference type="RefSeq" id="WP_238204169.1">
    <property type="nucleotide sequence ID" value="NZ_BPQE01000017.1"/>
</dbReference>
<proteinExistence type="predicted"/>
<gene>
    <name evidence="1" type="ORF">QO012_000700</name>
</gene>
<dbReference type="SUPFAM" id="SSF53448">
    <property type="entry name" value="Nucleotide-diphospho-sugar transferases"/>
    <property type="match status" value="1"/>
</dbReference>
<dbReference type="PANTHER" id="PTHR43179">
    <property type="entry name" value="RHAMNOSYLTRANSFERASE WBBL"/>
    <property type="match status" value="1"/>
</dbReference>
<dbReference type="InterPro" id="IPR029044">
    <property type="entry name" value="Nucleotide-diphossugar_trans"/>
</dbReference>
<dbReference type="EMBL" id="JAUSVP010000002">
    <property type="protein sequence ID" value="MDQ0446211.1"/>
    <property type="molecule type" value="Genomic_DNA"/>
</dbReference>
<sequence>MAKIFVGIVIYENSIFQIERLIRSIAYQSDCNDSVTIQFRANDSRDYTESLNAIAKNIKSCNNIQIASPISGKNIGFGAAHNNLASIALSAGADLYLGLNPDGMLHHRAIHELLLAWSAAPSDTLLELRQFPEEHPKVYDCVTGETAWCSGAAFAMAPNRFIDLGGFDERLFMYCEDVDLSWRVRASGGHCRVAYSSLFLHDLSDGRTSTKTRIQMLRSGRFLGWKWRIGELERSCDEQMRTLGFHDPTASDLSDETWRVGYERSVIDRVCKHRSAFDFSVMRW</sequence>
<evidence type="ECO:0000313" key="2">
    <source>
        <dbReference type="Proteomes" id="UP001231124"/>
    </source>
</evidence>